<dbReference type="Proteomes" id="UP001055879">
    <property type="component" value="Linkage Group LG01"/>
</dbReference>
<keyword evidence="2" id="KW-1185">Reference proteome</keyword>
<accession>A0ACB9FI44</accession>
<reference evidence="2" key="1">
    <citation type="journal article" date="2022" name="Mol. Ecol. Resour.">
        <title>The genomes of chicory, endive, great burdock and yacon provide insights into Asteraceae palaeo-polyploidization history and plant inulin production.</title>
        <authorList>
            <person name="Fan W."/>
            <person name="Wang S."/>
            <person name="Wang H."/>
            <person name="Wang A."/>
            <person name="Jiang F."/>
            <person name="Liu H."/>
            <person name="Zhao H."/>
            <person name="Xu D."/>
            <person name="Zhang Y."/>
        </authorList>
    </citation>
    <scope>NUCLEOTIDE SEQUENCE [LARGE SCALE GENOMIC DNA]</scope>
    <source>
        <strain evidence="2">cv. Niubang</strain>
    </source>
</reference>
<sequence>MNSQANIEREQATAALKEEKATIEGWCKSSTKITEIIRAKIPANDKTGLGYHPEKDESSRDCSMLKFGMFKPTKKAKLKVPSKPSVSQSSSPGTKITDISQRSTPKLKTDVKPKKSEELKVPPRSYAKGILGSGHAHLKFSNSTAHSHKENFVYRKCYHYGLTDHIASKYPTATKAEKTTKGSKGIWYLDSGCCRHMTGQKCLLTEYKEEKGPSVTFGGNGKGYTRGFGVLSN</sequence>
<gene>
    <name evidence="1" type="ORF">L6452_01923</name>
</gene>
<evidence type="ECO:0000313" key="1">
    <source>
        <dbReference type="EMBL" id="KAI3770779.1"/>
    </source>
</evidence>
<protein>
    <submittedName>
        <fullName evidence="1">Uncharacterized protein</fullName>
    </submittedName>
</protein>
<comment type="caution">
    <text evidence="1">The sequence shown here is derived from an EMBL/GenBank/DDBJ whole genome shotgun (WGS) entry which is preliminary data.</text>
</comment>
<dbReference type="EMBL" id="CM042047">
    <property type="protein sequence ID" value="KAI3770779.1"/>
    <property type="molecule type" value="Genomic_DNA"/>
</dbReference>
<proteinExistence type="predicted"/>
<reference evidence="1 2" key="2">
    <citation type="journal article" date="2022" name="Mol. Ecol. Resour.">
        <title>The genomes of chicory, endive, great burdock and yacon provide insights into Asteraceae paleo-polyploidization history and plant inulin production.</title>
        <authorList>
            <person name="Fan W."/>
            <person name="Wang S."/>
            <person name="Wang H."/>
            <person name="Wang A."/>
            <person name="Jiang F."/>
            <person name="Liu H."/>
            <person name="Zhao H."/>
            <person name="Xu D."/>
            <person name="Zhang Y."/>
        </authorList>
    </citation>
    <scope>NUCLEOTIDE SEQUENCE [LARGE SCALE GENOMIC DNA]</scope>
    <source>
        <strain evidence="2">cv. Niubang</strain>
    </source>
</reference>
<name>A0ACB9FI44_ARCLA</name>
<organism evidence="1 2">
    <name type="scientific">Arctium lappa</name>
    <name type="common">Greater burdock</name>
    <name type="synonym">Lappa major</name>
    <dbReference type="NCBI Taxonomy" id="4217"/>
    <lineage>
        <taxon>Eukaryota</taxon>
        <taxon>Viridiplantae</taxon>
        <taxon>Streptophyta</taxon>
        <taxon>Embryophyta</taxon>
        <taxon>Tracheophyta</taxon>
        <taxon>Spermatophyta</taxon>
        <taxon>Magnoliopsida</taxon>
        <taxon>eudicotyledons</taxon>
        <taxon>Gunneridae</taxon>
        <taxon>Pentapetalae</taxon>
        <taxon>asterids</taxon>
        <taxon>campanulids</taxon>
        <taxon>Asterales</taxon>
        <taxon>Asteraceae</taxon>
        <taxon>Carduoideae</taxon>
        <taxon>Cardueae</taxon>
        <taxon>Arctiinae</taxon>
        <taxon>Arctium</taxon>
    </lineage>
</organism>
<evidence type="ECO:0000313" key="2">
    <source>
        <dbReference type="Proteomes" id="UP001055879"/>
    </source>
</evidence>